<dbReference type="GO" id="GO:0005886">
    <property type="term" value="C:plasma membrane"/>
    <property type="evidence" value="ECO:0007669"/>
    <property type="project" value="TreeGrafter"/>
</dbReference>
<evidence type="ECO:0000256" key="6">
    <source>
        <dbReference type="SAM" id="MobiDB-lite"/>
    </source>
</evidence>
<feature type="non-terminal residue" evidence="9">
    <location>
        <position position="1"/>
    </location>
</feature>
<dbReference type="GO" id="GO:0004888">
    <property type="term" value="F:transmembrane signaling receptor activity"/>
    <property type="evidence" value="ECO:0007669"/>
    <property type="project" value="TreeGrafter"/>
</dbReference>
<keyword evidence="10" id="KW-1185">Reference proteome</keyword>
<protein>
    <recommendedName>
        <fullName evidence="8">Ig-like domain-containing protein</fullName>
    </recommendedName>
</protein>
<evidence type="ECO:0000256" key="2">
    <source>
        <dbReference type="ARBA" id="ARBA00022692"/>
    </source>
</evidence>
<reference evidence="9 10" key="1">
    <citation type="submission" date="2018-10" db="EMBL/GenBank/DDBJ databases">
        <authorList>
            <person name="Ekblom R."/>
            <person name="Jareborg N."/>
        </authorList>
    </citation>
    <scope>NUCLEOTIDE SEQUENCE [LARGE SCALE GENOMIC DNA]</scope>
    <source>
        <tissue evidence="9">Muscle</tissue>
    </source>
</reference>
<dbReference type="EMBL" id="CYRY02000511">
    <property type="protein sequence ID" value="VCW50034.1"/>
    <property type="molecule type" value="Genomic_DNA"/>
</dbReference>
<proteinExistence type="predicted"/>
<dbReference type="FunFam" id="2.60.40.10:FF:000370">
    <property type="entry name" value="CMRF35-like molecule 1"/>
    <property type="match status" value="1"/>
</dbReference>
<keyword evidence="7" id="KW-1133">Transmembrane helix</keyword>
<organism evidence="9 10">
    <name type="scientific">Gulo gulo</name>
    <name type="common">Wolverine</name>
    <name type="synonym">Gluton</name>
    <dbReference type="NCBI Taxonomy" id="48420"/>
    <lineage>
        <taxon>Eukaryota</taxon>
        <taxon>Metazoa</taxon>
        <taxon>Chordata</taxon>
        <taxon>Craniata</taxon>
        <taxon>Vertebrata</taxon>
        <taxon>Euteleostomi</taxon>
        <taxon>Mammalia</taxon>
        <taxon>Eutheria</taxon>
        <taxon>Laurasiatheria</taxon>
        <taxon>Carnivora</taxon>
        <taxon>Caniformia</taxon>
        <taxon>Musteloidea</taxon>
        <taxon>Mustelidae</taxon>
        <taxon>Guloninae</taxon>
        <taxon>Gulo</taxon>
    </lineage>
</organism>
<sequence length="258" mass="28682">GPLQSLPCSPPHRPSPRSHRIEDQASKGEKKQSCESPAGIQVCSPIVRRGARSLGGDAMRLWLVLLLLSFPGCFSIKGPESVRGLEGGSVSVQCQYTAGWETYKKWWCRGADWASCHTLVETDGSEQEMKVDRVSIRDNWSYLLFTVTMEEVRQNDTDTYWCGISRYGPDLGASIKVNIDTVDMVLSTSASPRSRTTTSRRAGATSNSYIRNHYILLAFLKVPVLLMLVSAVLWLKGPQHRLSIYMNLSSDLVRDTAP</sequence>
<evidence type="ECO:0000313" key="9">
    <source>
        <dbReference type="EMBL" id="VCW50034.1"/>
    </source>
</evidence>
<evidence type="ECO:0000313" key="10">
    <source>
        <dbReference type="Proteomes" id="UP000269945"/>
    </source>
</evidence>
<keyword evidence="3" id="KW-0732">Signal</keyword>
<dbReference type="InterPro" id="IPR003599">
    <property type="entry name" value="Ig_sub"/>
</dbReference>
<feature type="compositionally biased region" description="Basic and acidic residues" evidence="6">
    <location>
        <begin position="19"/>
        <end position="33"/>
    </location>
</feature>
<feature type="transmembrane region" description="Helical" evidence="7">
    <location>
        <begin position="214"/>
        <end position="235"/>
    </location>
</feature>
<dbReference type="PROSITE" id="PS50835">
    <property type="entry name" value="IG_LIKE"/>
    <property type="match status" value="1"/>
</dbReference>
<evidence type="ECO:0000256" key="7">
    <source>
        <dbReference type="SAM" id="Phobius"/>
    </source>
</evidence>
<dbReference type="InterPro" id="IPR036179">
    <property type="entry name" value="Ig-like_dom_sf"/>
</dbReference>
<evidence type="ECO:0000259" key="8">
    <source>
        <dbReference type="PROSITE" id="PS50835"/>
    </source>
</evidence>
<dbReference type="CDD" id="cd05716">
    <property type="entry name" value="IgV_pIgR_like"/>
    <property type="match status" value="1"/>
</dbReference>
<keyword evidence="4 7" id="KW-0472">Membrane</keyword>
<evidence type="ECO:0000256" key="1">
    <source>
        <dbReference type="ARBA" id="ARBA00004370"/>
    </source>
</evidence>
<name>A0A9X9LCR4_GULGU</name>
<dbReference type="InterPro" id="IPR013783">
    <property type="entry name" value="Ig-like_fold"/>
</dbReference>
<feature type="domain" description="Ig-like" evidence="8">
    <location>
        <begin position="71"/>
        <end position="180"/>
    </location>
</feature>
<gene>
    <name evidence="9" type="ORF">BN2614_LOCUS1</name>
</gene>
<comment type="subcellular location">
    <subcellularLocation>
        <location evidence="1">Membrane</location>
    </subcellularLocation>
</comment>
<dbReference type="AlphaFoldDB" id="A0A9X9LCR4"/>
<dbReference type="InterPro" id="IPR050671">
    <property type="entry name" value="CD300_family_receptors"/>
</dbReference>
<keyword evidence="2 7" id="KW-0812">Transmembrane</keyword>
<dbReference type="InterPro" id="IPR007110">
    <property type="entry name" value="Ig-like_dom"/>
</dbReference>
<dbReference type="InterPro" id="IPR013106">
    <property type="entry name" value="Ig_V-set"/>
</dbReference>
<dbReference type="SMART" id="SM00409">
    <property type="entry name" value="IG"/>
    <property type="match status" value="1"/>
</dbReference>
<evidence type="ECO:0000256" key="4">
    <source>
        <dbReference type="ARBA" id="ARBA00023136"/>
    </source>
</evidence>
<comment type="caution">
    <text evidence="9">The sequence shown here is derived from an EMBL/GenBank/DDBJ whole genome shotgun (WGS) entry which is preliminary data.</text>
</comment>
<evidence type="ECO:0000256" key="3">
    <source>
        <dbReference type="ARBA" id="ARBA00022729"/>
    </source>
</evidence>
<dbReference type="Proteomes" id="UP000269945">
    <property type="component" value="Unassembled WGS sequence"/>
</dbReference>
<keyword evidence="5" id="KW-1015">Disulfide bond</keyword>
<accession>A0A9X9LCR4</accession>
<dbReference type="PANTHER" id="PTHR11860">
    <property type="entry name" value="POLYMERIC-IMMUNOGLOBULIN RECEPTOR"/>
    <property type="match status" value="1"/>
</dbReference>
<dbReference type="PANTHER" id="PTHR11860:SF103">
    <property type="entry name" value="CMRF35-LIKE MOLECULE 7"/>
    <property type="match status" value="1"/>
</dbReference>
<dbReference type="Gene3D" id="2.60.40.10">
    <property type="entry name" value="Immunoglobulins"/>
    <property type="match status" value="1"/>
</dbReference>
<evidence type="ECO:0000256" key="5">
    <source>
        <dbReference type="ARBA" id="ARBA00023157"/>
    </source>
</evidence>
<feature type="region of interest" description="Disordered" evidence="6">
    <location>
        <begin position="1"/>
        <end position="35"/>
    </location>
</feature>
<dbReference type="SUPFAM" id="SSF48726">
    <property type="entry name" value="Immunoglobulin"/>
    <property type="match status" value="1"/>
</dbReference>
<dbReference type="Pfam" id="PF07686">
    <property type="entry name" value="V-set"/>
    <property type="match status" value="1"/>
</dbReference>